<evidence type="ECO:0000259" key="2">
    <source>
        <dbReference type="Pfam" id="PF13098"/>
    </source>
</evidence>
<gene>
    <name evidence="3" type="ORF">ABW02_12085</name>
</gene>
<dbReference type="SUPFAM" id="SSF52833">
    <property type="entry name" value="Thioredoxin-like"/>
    <property type="match status" value="1"/>
</dbReference>
<organism evidence="3 4">
    <name type="scientific">Niallia circulans</name>
    <name type="common">Bacillus circulans</name>
    <dbReference type="NCBI Taxonomy" id="1397"/>
    <lineage>
        <taxon>Bacteria</taxon>
        <taxon>Bacillati</taxon>
        <taxon>Bacillota</taxon>
        <taxon>Bacilli</taxon>
        <taxon>Bacillales</taxon>
        <taxon>Bacillaceae</taxon>
        <taxon>Niallia</taxon>
    </lineage>
</organism>
<keyword evidence="1" id="KW-0472">Membrane</keyword>
<feature type="transmembrane region" description="Helical" evidence="1">
    <location>
        <begin position="7"/>
        <end position="28"/>
    </location>
</feature>
<dbReference type="PATRIC" id="fig|1397.4.peg.514"/>
<dbReference type="RefSeq" id="WP_047942383.1">
    <property type="nucleotide sequence ID" value="NZ_JAMAUJ010000008.1"/>
</dbReference>
<evidence type="ECO:0000313" key="3">
    <source>
        <dbReference type="EMBL" id="KLV26103.1"/>
    </source>
</evidence>
<accession>A0A0J1IJI7</accession>
<evidence type="ECO:0000313" key="4">
    <source>
        <dbReference type="Proteomes" id="UP000036045"/>
    </source>
</evidence>
<dbReference type="Proteomes" id="UP000036045">
    <property type="component" value="Unassembled WGS sequence"/>
</dbReference>
<keyword evidence="1" id="KW-0812">Transmembrane</keyword>
<name>A0A0J1IJI7_NIACI</name>
<keyword evidence="1" id="KW-1133">Transmembrane helix</keyword>
<dbReference type="OrthoDB" id="32134at2"/>
<proteinExistence type="predicted"/>
<dbReference type="InterPro" id="IPR017937">
    <property type="entry name" value="Thioredoxin_CS"/>
</dbReference>
<feature type="domain" description="Thioredoxin-like fold" evidence="2">
    <location>
        <begin position="50"/>
        <end position="191"/>
    </location>
</feature>
<protein>
    <recommendedName>
        <fullName evidence="2">Thioredoxin-like fold domain-containing protein</fullName>
    </recommendedName>
</protein>
<dbReference type="Gene3D" id="3.40.30.10">
    <property type="entry name" value="Glutaredoxin"/>
    <property type="match status" value="1"/>
</dbReference>
<keyword evidence="4" id="KW-1185">Reference proteome</keyword>
<dbReference type="EMBL" id="LDPH01000010">
    <property type="protein sequence ID" value="KLV26103.1"/>
    <property type="molecule type" value="Genomic_DNA"/>
</dbReference>
<reference evidence="3 4" key="1">
    <citation type="submission" date="2015-05" db="EMBL/GenBank/DDBJ databases">
        <title>Whole genome sequence and identification of bacterial endophytes from Costus igneus.</title>
        <authorList>
            <person name="Lee Y.P."/>
            <person name="Gan H.M."/>
            <person name="Eng W."/>
            <person name="Wheatley M.S."/>
            <person name="Caraballo A."/>
            <person name="Polter S."/>
            <person name="Savka M.A."/>
            <person name="Hudson A.O."/>
        </authorList>
    </citation>
    <scope>NUCLEOTIDE SEQUENCE [LARGE SCALE GENOMIC DNA]</scope>
    <source>
        <strain evidence="3 4">RIT379</strain>
    </source>
</reference>
<dbReference type="InterPro" id="IPR036249">
    <property type="entry name" value="Thioredoxin-like_sf"/>
</dbReference>
<dbReference type="InterPro" id="IPR012336">
    <property type="entry name" value="Thioredoxin-like_fold"/>
</dbReference>
<dbReference type="AlphaFoldDB" id="A0A0J1IJI7"/>
<dbReference type="PROSITE" id="PS00194">
    <property type="entry name" value="THIOREDOXIN_1"/>
    <property type="match status" value="1"/>
</dbReference>
<dbReference type="Pfam" id="PF13098">
    <property type="entry name" value="Thioredoxin_2"/>
    <property type="match status" value="1"/>
</dbReference>
<evidence type="ECO:0000256" key="1">
    <source>
        <dbReference type="SAM" id="Phobius"/>
    </source>
</evidence>
<sequence>MKRKNRPVIIFSVIVLIIIIGIAAIWTLKSKDNDAIEDIQKINASATFNQQEEEYIVYFWQATCTYCKQIEKDVLSFSNNGEIPIYVVDMQDEKNESSWYDWEEHHKKYDQVIGKIEDGKEVWNEGINIENFQNDKNTAWGIVANEENQIIATHNTAFGNEVPENAEEIEITGTPTMIKIKDGKFAAYAVGVEETVELLGK</sequence>
<comment type="caution">
    <text evidence="3">The sequence shown here is derived from an EMBL/GenBank/DDBJ whole genome shotgun (WGS) entry which is preliminary data.</text>
</comment>